<feature type="signal peptide" evidence="1">
    <location>
        <begin position="1"/>
        <end position="18"/>
    </location>
</feature>
<comment type="caution">
    <text evidence="2">The sequence shown here is derived from an EMBL/GenBank/DDBJ whole genome shotgun (WGS) entry which is preliminary data.</text>
</comment>
<feature type="chain" id="PRO_5001862625" description="VirK protein" evidence="1">
    <location>
        <begin position="19"/>
        <end position="116"/>
    </location>
</feature>
<protein>
    <recommendedName>
        <fullName evidence="4">VirK protein</fullName>
    </recommendedName>
</protein>
<keyword evidence="3" id="KW-1185">Reference proteome</keyword>
<reference evidence="2 3" key="2">
    <citation type="submission" date="2014-09" db="EMBL/GenBank/DDBJ databases">
        <authorList>
            <consortium name="NBRP consortium"/>
            <person name="Sawabe T."/>
            <person name="Meirelles P."/>
            <person name="Nakanishi M."/>
            <person name="Sayaka M."/>
            <person name="Hattori M."/>
            <person name="Ohkuma M."/>
        </authorList>
    </citation>
    <scope>NUCLEOTIDE SEQUENCE [LARGE SCALE GENOMIC DNA]</scope>
    <source>
        <strain evidence="3">JCM19235</strain>
    </source>
</reference>
<dbReference type="EMBL" id="BBMR01000001">
    <property type="protein sequence ID" value="GAL17500.1"/>
    <property type="molecule type" value="Genomic_DNA"/>
</dbReference>
<dbReference type="STRING" id="990268.JCM19235_6049"/>
<dbReference type="OrthoDB" id="9838190at2"/>
<proteinExistence type="predicted"/>
<evidence type="ECO:0000256" key="1">
    <source>
        <dbReference type="SAM" id="SignalP"/>
    </source>
</evidence>
<keyword evidence="1" id="KW-0732">Signal</keyword>
<dbReference type="Proteomes" id="UP000029228">
    <property type="component" value="Unassembled WGS sequence"/>
</dbReference>
<dbReference type="AlphaFoldDB" id="A0A090RQ50"/>
<sequence>MKKLITLLAMVVSFSAAAENVHLRDIQGDVFKQSAEVIAEKGSVSVDYIFQCSTPVTPIGQKGTYATKVEIELTAKNGVISAFTPDLKGVEARHCQSKMKPVGMHNLFAAIISIGK</sequence>
<accession>A0A090RQ50</accession>
<reference evidence="2 3" key="1">
    <citation type="submission" date="2014-09" db="EMBL/GenBank/DDBJ databases">
        <title>Vibrio maritimus JCM 19235. (C45) whole genome shotgun sequence.</title>
        <authorList>
            <person name="Sawabe T."/>
            <person name="Meirelles P."/>
            <person name="Nakanishi M."/>
            <person name="Sayaka M."/>
            <person name="Hattori M."/>
            <person name="Ohkuma M."/>
        </authorList>
    </citation>
    <scope>NUCLEOTIDE SEQUENCE [LARGE SCALE GENOMIC DNA]</scope>
    <source>
        <strain evidence="3">JCM19235</strain>
    </source>
</reference>
<evidence type="ECO:0000313" key="2">
    <source>
        <dbReference type="EMBL" id="GAL17500.1"/>
    </source>
</evidence>
<evidence type="ECO:0008006" key="4">
    <source>
        <dbReference type="Google" id="ProtNLM"/>
    </source>
</evidence>
<evidence type="ECO:0000313" key="3">
    <source>
        <dbReference type="Proteomes" id="UP000029228"/>
    </source>
</evidence>
<organism evidence="2 3">
    <name type="scientific">Vibrio maritimus</name>
    <dbReference type="NCBI Taxonomy" id="990268"/>
    <lineage>
        <taxon>Bacteria</taxon>
        <taxon>Pseudomonadati</taxon>
        <taxon>Pseudomonadota</taxon>
        <taxon>Gammaproteobacteria</taxon>
        <taxon>Vibrionales</taxon>
        <taxon>Vibrionaceae</taxon>
        <taxon>Vibrio</taxon>
    </lineage>
</organism>
<name>A0A090RQ50_9VIBR</name>
<gene>
    <name evidence="2" type="ORF">JCM19235_6049</name>
</gene>